<proteinExistence type="predicted"/>
<evidence type="ECO:0000259" key="4">
    <source>
        <dbReference type="Pfam" id="PF01551"/>
    </source>
</evidence>
<dbReference type="SUPFAM" id="SSF51261">
    <property type="entry name" value="Duplicated hybrid motif"/>
    <property type="match status" value="1"/>
</dbReference>
<dbReference type="STRING" id="47864.GA0070560_111147"/>
<dbReference type="CDD" id="cd12797">
    <property type="entry name" value="M23_peptidase"/>
    <property type="match status" value="1"/>
</dbReference>
<dbReference type="GO" id="GO:0004222">
    <property type="term" value="F:metalloendopeptidase activity"/>
    <property type="evidence" value="ECO:0007669"/>
    <property type="project" value="TreeGrafter"/>
</dbReference>
<feature type="signal peptide" evidence="3">
    <location>
        <begin position="1"/>
        <end position="26"/>
    </location>
</feature>
<evidence type="ECO:0000256" key="2">
    <source>
        <dbReference type="SAM" id="MobiDB-lite"/>
    </source>
</evidence>
<keyword evidence="1 3" id="KW-0732">Signal</keyword>
<feature type="chain" id="PRO_5039015254" evidence="3">
    <location>
        <begin position="27"/>
        <end position="331"/>
    </location>
</feature>
<accession>A0A1C5IJC7</accession>
<sequence>MRQQLRRATAWGALLVLGTLGGPAVAGGRAPVPTTRTVAQAAGAVTPGAATVVATGAAVTLPGAAAGVPGAAATAGSPGRDGLRPQFRWPLDGTPRPVRRFDPPPQPWLPGHRGVDLAAAPGATVRAAGPGTVLFAGMVAGRPVVTVGHAAGLRTTYEPVHPDVRPGDPVPAGTPLGVLLAGHPACETAGCLHWGLRRGPEYLDPLALLGLGPVRLLPVADGHAAALPVADGHAAALPVTHGHATVPSSGGAGAGGLVAPAPLAVTPSSGGPGAGGLVVPLAVTPDPWTGTGHRRWGSVCRCGHRGERADQPRASSAGSRAASRSYSAGEL</sequence>
<dbReference type="Gene3D" id="2.70.70.10">
    <property type="entry name" value="Glucose Permease (Domain IIA)"/>
    <property type="match status" value="1"/>
</dbReference>
<feature type="compositionally biased region" description="Low complexity" evidence="2">
    <location>
        <begin position="313"/>
        <end position="331"/>
    </location>
</feature>
<evidence type="ECO:0000256" key="3">
    <source>
        <dbReference type="SAM" id="SignalP"/>
    </source>
</evidence>
<evidence type="ECO:0000313" key="5">
    <source>
        <dbReference type="EMBL" id="SCG57876.1"/>
    </source>
</evidence>
<dbReference type="PANTHER" id="PTHR21666:SF289">
    <property type="entry name" value="L-ALA--D-GLU ENDOPEPTIDASE"/>
    <property type="match status" value="1"/>
</dbReference>
<evidence type="ECO:0000256" key="1">
    <source>
        <dbReference type="ARBA" id="ARBA00022729"/>
    </source>
</evidence>
<keyword evidence="6" id="KW-1185">Reference proteome</keyword>
<feature type="domain" description="M23ase beta-sheet core" evidence="4">
    <location>
        <begin position="111"/>
        <end position="205"/>
    </location>
</feature>
<protein>
    <submittedName>
        <fullName evidence="5">Peptidase family M23</fullName>
    </submittedName>
</protein>
<name>A0A1C5IJC7_9ACTN</name>
<dbReference type="InterPro" id="IPR050570">
    <property type="entry name" value="Cell_wall_metabolism_enzyme"/>
</dbReference>
<organism evidence="5 6">
    <name type="scientific">Micromonospora halophytica</name>
    <dbReference type="NCBI Taxonomy" id="47864"/>
    <lineage>
        <taxon>Bacteria</taxon>
        <taxon>Bacillati</taxon>
        <taxon>Actinomycetota</taxon>
        <taxon>Actinomycetes</taxon>
        <taxon>Micromonosporales</taxon>
        <taxon>Micromonosporaceae</taxon>
        <taxon>Micromonospora</taxon>
    </lineage>
</organism>
<dbReference type="AlphaFoldDB" id="A0A1C5IJC7"/>
<dbReference type="InterPro" id="IPR016047">
    <property type="entry name" value="M23ase_b-sheet_dom"/>
</dbReference>
<evidence type="ECO:0000313" key="6">
    <source>
        <dbReference type="Proteomes" id="UP000199408"/>
    </source>
</evidence>
<dbReference type="EMBL" id="FMDN01000011">
    <property type="protein sequence ID" value="SCG57876.1"/>
    <property type="molecule type" value="Genomic_DNA"/>
</dbReference>
<gene>
    <name evidence="5" type="ORF">GA0070560_111147</name>
</gene>
<dbReference type="Pfam" id="PF01551">
    <property type="entry name" value="Peptidase_M23"/>
    <property type="match status" value="1"/>
</dbReference>
<dbReference type="InterPro" id="IPR011055">
    <property type="entry name" value="Dup_hybrid_motif"/>
</dbReference>
<reference evidence="6" key="1">
    <citation type="submission" date="2016-06" db="EMBL/GenBank/DDBJ databases">
        <authorList>
            <person name="Varghese N."/>
        </authorList>
    </citation>
    <scope>NUCLEOTIDE SEQUENCE [LARGE SCALE GENOMIC DNA]</scope>
    <source>
        <strain evidence="6">DSM 43171</strain>
    </source>
</reference>
<dbReference type="Proteomes" id="UP000199408">
    <property type="component" value="Unassembled WGS sequence"/>
</dbReference>
<feature type="region of interest" description="Disordered" evidence="2">
    <location>
        <begin position="305"/>
        <end position="331"/>
    </location>
</feature>
<dbReference type="PANTHER" id="PTHR21666">
    <property type="entry name" value="PEPTIDASE-RELATED"/>
    <property type="match status" value="1"/>
</dbReference>